<reference evidence="1 2" key="1">
    <citation type="journal article" date="2010" name="Nature">
        <title>The Ectocarpus genome and the independent evolution of multicellularity in brown algae.</title>
        <authorList>
            <person name="Cock J.M."/>
            <person name="Sterck L."/>
            <person name="Rouze P."/>
            <person name="Scornet D."/>
            <person name="Allen A.E."/>
            <person name="Amoutzias G."/>
            <person name="Anthouard V."/>
            <person name="Artiguenave F."/>
            <person name="Aury J.M."/>
            <person name="Badger J.H."/>
            <person name="Beszteri B."/>
            <person name="Billiau K."/>
            <person name="Bonnet E."/>
            <person name="Bothwell J.H."/>
            <person name="Bowler C."/>
            <person name="Boyen C."/>
            <person name="Brownlee C."/>
            <person name="Carrano C.J."/>
            <person name="Charrier B."/>
            <person name="Cho G.Y."/>
            <person name="Coelho S.M."/>
            <person name="Collen J."/>
            <person name="Corre E."/>
            <person name="Da Silva C."/>
            <person name="Delage L."/>
            <person name="Delaroque N."/>
            <person name="Dittami S.M."/>
            <person name="Doulbeau S."/>
            <person name="Elias M."/>
            <person name="Farnham G."/>
            <person name="Gachon C.M."/>
            <person name="Gschloessl B."/>
            <person name="Heesch S."/>
            <person name="Jabbari K."/>
            <person name="Jubin C."/>
            <person name="Kawai H."/>
            <person name="Kimura K."/>
            <person name="Kloareg B."/>
            <person name="Kupper F.C."/>
            <person name="Lang D."/>
            <person name="Le Bail A."/>
            <person name="Leblanc C."/>
            <person name="Lerouge P."/>
            <person name="Lohr M."/>
            <person name="Lopez P.J."/>
            <person name="Martens C."/>
            <person name="Maumus F."/>
            <person name="Michel G."/>
            <person name="Miranda-Saavedra D."/>
            <person name="Morales J."/>
            <person name="Moreau H."/>
            <person name="Motomura T."/>
            <person name="Nagasato C."/>
            <person name="Napoli C.A."/>
            <person name="Nelson D.R."/>
            <person name="Nyvall-Collen P."/>
            <person name="Peters A.F."/>
            <person name="Pommier C."/>
            <person name="Potin P."/>
            <person name="Poulain J."/>
            <person name="Quesneville H."/>
            <person name="Read B."/>
            <person name="Rensing S.A."/>
            <person name="Ritter A."/>
            <person name="Rousvoal S."/>
            <person name="Samanta M."/>
            <person name="Samson G."/>
            <person name="Schroeder D.C."/>
            <person name="Segurens B."/>
            <person name="Strittmatter M."/>
            <person name="Tonon T."/>
            <person name="Tregear J.W."/>
            <person name="Valentin K."/>
            <person name="von Dassow P."/>
            <person name="Yamagishi T."/>
            <person name="Van de Peer Y."/>
            <person name="Wincker P."/>
        </authorList>
    </citation>
    <scope>NUCLEOTIDE SEQUENCE [LARGE SCALE GENOMIC DNA]</scope>
    <source>
        <strain evidence="2">Ec32 / CCAP1310/4</strain>
    </source>
</reference>
<evidence type="ECO:0000313" key="2">
    <source>
        <dbReference type="Proteomes" id="UP000002630"/>
    </source>
</evidence>
<evidence type="ECO:0000313" key="1">
    <source>
        <dbReference type="EMBL" id="CBN74537.1"/>
    </source>
</evidence>
<protein>
    <submittedName>
        <fullName evidence="1">Uncharacterized protein</fullName>
    </submittedName>
</protein>
<keyword evidence="2" id="KW-1185">Reference proteome</keyword>
<name>D8LKE7_ECTSI</name>
<dbReference type="AlphaFoldDB" id="D8LKE7"/>
<dbReference type="InParanoid" id="D8LKE7"/>
<accession>D8LKE7</accession>
<gene>
    <name evidence="1" type="ORF">Esi_0030_0012</name>
</gene>
<dbReference type="EMBL" id="FN648487">
    <property type="protein sequence ID" value="CBN74537.1"/>
    <property type="molecule type" value="Genomic_DNA"/>
</dbReference>
<proteinExistence type="predicted"/>
<dbReference type="EMBL" id="FN649744">
    <property type="protein sequence ID" value="CBN74537.1"/>
    <property type="molecule type" value="Genomic_DNA"/>
</dbReference>
<dbReference type="OrthoDB" id="5985073at2759"/>
<sequence length="279" mass="29822">MVRTCASPKATGGFAGPGSLIDGGVMGGFGVTEVDIQPWGEIELTDANLGSVYVSGKFVRHDSAALPFSSAVFFYIENADQPDDFARGSFKIRGASGDLSMLVTDVPPGNSRLFLSFVIEDPAEALNVAAEVVPATSIFSLDISNMGCVPSLTITHEWIGGNFAPYEITEPDLNTINSDHGDVSGGVGVFQDNWAGSSPAAKRYILYSGLDVDTSQVLGEYKGRMFLPFVTSETPPTWRSTARVSGEIVYMYKEEQVQSDTVEFTVLLTDYDPSCGVPP</sequence>
<dbReference type="Proteomes" id="UP000002630">
    <property type="component" value="Linkage Group LG19"/>
</dbReference>
<organism evidence="1 2">
    <name type="scientific">Ectocarpus siliculosus</name>
    <name type="common">Brown alga</name>
    <name type="synonym">Conferva siliculosa</name>
    <dbReference type="NCBI Taxonomy" id="2880"/>
    <lineage>
        <taxon>Eukaryota</taxon>
        <taxon>Sar</taxon>
        <taxon>Stramenopiles</taxon>
        <taxon>Ochrophyta</taxon>
        <taxon>PX clade</taxon>
        <taxon>Phaeophyceae</taxon>
        <taxon>Ectocarpales</taxon>
        <taxon>Ectocarpaceae</taxon>
        <taxon>Ectocarpus</taxon>
    </lineage>
</organism>